<dbReference type="InterPro" id="IPR025669">
    <property type="entry name" value="AAA_dom"/>
</dbReference>
<dbReference type="EMBL" id="JAAONZ010000013">
    <property type="protein sequence ID" value="NHO66902.1"/>
    <property type="molecule type" value="Genomic_DNA"/>
</dbReference>
<sequence>MKIISVFNNKGGVGKSTLTYHLGAALSEKGKKVLLIDLDPQSNLTLYGLSEERLEEIWNSEDEYISDYKAAKSKISGDQFEVFQKSNHSIHYLLKPIEDGESEEKELSTPVSLRPNLDLIPGRLTLHLFENKLAKHWSEAFLGEPQAIRIVTSVRKICEEYAQKYGYDVTLIDTSPSLGSLNKVIISSADSILIPCAPDMFSDYGIRNIGNALSVWSKEFNTMYSLLSDSKRKYFSSKFVKLLGYTVYNAKKRTDAPNDLNIALAHFNYAKKIPETIKNFIPADCLLNNGHKYFDSSIGGNSVIHGHGTLPTMAQKYKAPMWEVPNLQSLGEEKNTIKGNAGSYYETRKGYMKLAEDVIERLELL</sequence>
<dbReference type="AlphaFoldDB" id="A0A9E5K156"/>
<evidence type="ECO:0000259" key="1">
    <source>
        <dbReference type="Pfam" id="PF13614"/>
    </source>
</evidence>
<dbReference type="SUPFAM" id="SSF52540">
    <property type="entry name" value="P-loop containing nucleoside triphosphate hydrolases"/>
    <property type="match status" value="1"/>
</dbReference>
<evidence type="ECO:0000313" key="2">
    <source>
        <dbReference type="EMBL" id="NHO66902.1"/>
    </source>
</evidence>
<gene>
    <name evidence="2" type="ORF">G8770_15225</name>
</gene>
<reference evidence="2" key="1">
    <citation type="submission" date="2020-03" db="EMBL/GenBank/DDBJ databases">
        <authorList>
            <person name="Guo F."/>
        </authorList>
    </citation>
    <scope>NUCLEOTIDE SEQUENCE</scope>
    <source>
        <strain evidence="2">JCM 30134</strain>
    </source>
</reference>
<comment type="caution">
    <text evidence="2">The sequence shown here is derived from an EMBL/GenBank/DDBJ whole genome shotgun (WGS) entry which is preliminary data.</text>
</comment>
<dbReference type="PANTHER" id="PTHR13696:SF99">
    <property type="entry name" value="COBYRINIC ACID AC-DIAMIDE SYNTHASE"/>
    <property type="match status" value="1"/>
</dbReference>
<feature type="domain" description="AAA" evidence="1">
    <location>
        <begin position="1"/>
        <end position="222"/>
    </location>
</feature>
<dbReference type="InterPro" id="IPR050678">
    <property type="entry name" value="DNA_Partitioning_ATPase"/>
</dbReference>
<accession>A0A9E5K156</accession>
<name>A0A9E5K156_9GAMM</name>
<dbReference type="InterPro" id="IPR027417">
    <property type="entry name" value="P-loop_NTPase"/>
</dbReference>
<protein>
    <submittedName>
        <fullName evidence="2">ParA family protein</fullName>
    </submittedName>
</protein>
<keyword evidence="3" id="KW-1185">Reference proteome</keyword>
<dbReference type="PANTHER" id="PTHR13696">
    <property type="entry name" value="P-LOOP CONTAINING NUCLEOSIDE TRIPHOSPHATE HYDROLASE"/>
    <property type="match status" value="1"/>
</dbReference>
<proteinExistence type="predicted"/>
<dbReference type="Proteomes" id="UP000787472">
    <property type="component" value="Unassembled WGS sequence"/>
</dbReference>
<evidence type="ECO:0000313" key="3">
    <source>
        <dbReference type="Proteomes" id="UP000787472"/>
    </source>
</evidence>
<organism evidence="2 3">
    <name type="scientific">Pseudomaricurvus hydrocarbonicus</name>
    <dbReference type="NCBI Taxonomy" id="1470433"/>
    <lineage>
        <taxon>Bacteria</taxon>
        <taxon>Pseudomonadati</taxon>
        <taxon>Pseudomonadota</taxon>
        <taxon>Gammaproteobacteria</taxon>
        <taxon>Cellvibrionales</taxon>
        <taxon>Cellvibrionaceae</taxon>
        <taxon>Pseudomaricurvus</taxon>
    </lineage>
</organism>
<dbReference type="Gene3D" id="3.40.50.300">
    <property type="entry name" value="P-loop containing nucleotide triphosphate hydrolases"/>
    <property type="match status" value="1"/>
</dbReference>
<dbReference type="Pfam" id="PF13614">
    <property type="entry name" value="AAA_31"/>
    <property type="match status" value="1"/>
</dbReference>
<dbReference type="RefSeq" id="WP_167188614.1">
    <property type="nucleotide sequence ID" value="NZ_JAAONZ010000013.1"/>
</dbReference>
<dbReference type="CDD" id="cd02042">
    <property type="entry name" value="ParAB_family"/>
    <property type="match status" value="1"/>
</dbReference>